<dbReference type="InterPro" id="IPR009057">
    <property type="entry name" value="Homeodomain-like_sf"/>
</dbReference>
<organism evidence="6 7">
    <name type="scientific">Planococcus chinensis</name>
    <dbReference type="NCBI Taxonomy" id="272917"/>
    <lineage>
        <taxon>Bacteria</taxon>
        <taxon>Bacillati</taxon>
        <taxon>Bacillota</taxon>
        <taxon>Bacilli</taxon>
        <taxon>Bacillales</taxon>
        <taxon>Caryophanaceae</taxon>
        <taxon>Planococcus</taxon>
    </lineage>
</organism>
<dbReference type="PANTHER" id="PTHR43280">
    <property type="entry name" value="ARAC-FAMILY TRANSCRIPTIONAL REGULATOR"/>
    <property type="match status" value="1"/>
</dbReference>
<keyword evidence="1" id="KW-0805">Transcription regulation</keyword>
<keyword evidence="3" id="KW-0804">Transcription</keyword>
<dbReference type="InterPro" id="IPR018062">
    <property type="entry name" value="HTH_AraC-typ_CS"/>
</dbReference>
<dbReference type="Pfam" id="PF12833">
    <property type="entry name" value="HTH_18"/>
    <property type="match status" value="1"/>
</dbReference>
<evidence type="ECO:0000256" key="1">
    <source>
        <dbReference type="ARBA" id="ARBA00023015"/>
    </source>
</evidence>
<sequence length="473" mass="54725">MEIAILSRNALEAQGLQWVIESHLNGVQVAFTEKERAADCLIVDMELWTPELERWLSASNQTWIGLSSDRTFLTAYRALQGKAEDLLFRPFDPMVFIKLVQQIRFRLRNSPAEAGLNIRHALAYEDFFNRAEPLGGITMAALVAADKEVYPALSEVLRGYPFNEPVEVFNFSDFVLIVYRSEDEEACIEECRKFYAAWNGQSEEPLSIFVNANQDEPVKAYYQTTRQMTSLIFYEGYDIIVLEHGMLRWTELDPFLTPLEQRIWIEMLETRDAQAMRKWMEEEFLHYERPYPDPEMVRIRLTSVLAQARRYMKAVGLKDARWEKRYHEVFEVIVRGPVVYGIVDETAGFIAELAMAEKEEPGKGPGVEKALELIEAHYWDPSWSLAACAETLHMGKSTLSRKFQQKTGKKFSAALTERRLQEAKKLLQETRLSLEEVARLSGFSNASYFSAVYKKFESATPSLFRKQHTHYVR</sequence>
<evidence type="ECO:0000256" key="3">
    <source>
        <dbReference type="ARBA" id="ARBA00023163"/>
    </source>
</evidence>
<dbReference type="InterPro" id="IPR011006">
    <property type="entry name" value="CheY-like_superfamily"/>
</dbReference>
<dbReference type="SMART" id="SM00342">
    <property type="entry name" value="HTH_ARAC"/>
    <property type="match status" value="1"/>
</dbReference>
<dbReference type="PANTHER" id="PTHR43280:SF2">
    <property type="entry name" value="HTH-TYPE TRANSCRIPTIONAL REGULATOR EXSA"/>
    <property type="match status" value="1"/>
</dbReference>
<reference evidence="7" key="1">
    <citation type="journal article" date="2019" name="Int. J. Syst. Evol. Microbiol.">
        <title>The Global Catalogue of Microorganisms (GCM) 10K type strain sequencing project: providing services to taxonomists for standard genome sequencing and annotation.</title>
        <authorList>
            <consortium name="The Broad Institute Genomics Platform"/>
            <consortium name="The Broad Institute Genome Sequencing Center for Infectious Disease"/>
            <person name="Wu L."/>
            <person name="Ma J."/>
        </authorList>
    </citation>
    <scope>NUCLEOTIDE SEQUENCE [LARGE SCALE GENOMIC DNA]</scope>
    <source>
        <strain evidence="7">CGMCC 1.15475</strain>
    </source>
</reference>
<dbReference type="EMBL" id="JBHUFW010000002">
    <property type="protein sequence ID" value="MFD1861639.1"/>
    <property type="molecule type" value="Genomic_DNA"/>
</dbReference>
<accession>A0ABW4QDI2</accession>
<keyword evidence="2" id="KW-0238">DNA-binding</keyword>
<evidence type="ECO:0000256" key="4">
    <source>
        <dbReference type="SAM" id="Coils"/>
    </source>
</evidence>
<evidence type="ECO:0000256" key="2">
    <source>
        <dbReference type="ARBA" id="ARBA00023125"/>
    </source>
</evidence>
<dbReference type="SUPFAM" id="SSF46689">
    <property type="entry name" value="Homeodomain-like"/>
    <property type="match status" value="1"/>
</dbReference>
<dbReference type="PROSITE" id="PS00041">
    <property type="entry name" value="HTH_ARAC_FAMILY_1"/>
    <property type="match status" value="1"/>
</dbReference>
<dbReference type="Proteomes" id="UP001597273">
    <property type="component" value="Unassembled WGS sequence"/>
</dbReference>
<evidence type="ECO:0000313" key="7">
    <source>
        <dbReference type="Proteomes" id="UP001597273"/>
    </source>
</evidence>
<feature type="domain" description="HTH araC/xylS-type" evidence="5">
    <location>
        <begin position="368"/>
        <end position="467"/>
    </location>
</feature>
<comment type="caution">
    <text evidence="6">The sequence shown here is derived from an EMBL/GenBank/DDBJ whole genome shotgun (WGS) entry which is preliminary data.</text>
</comment>
<dbReference type="RefSeq" id="WP_204891352.1">
    <property type="nucleotide sequence ID" value="NZ_JBHUFW010000002.1"/>
</dbReference>
<dbReference type="Gene3D" id="1.10.10.60">
    <property type="entry name" value="Homeodomain-like"/>
    <property type="match status" value="1"/>
</dbReference>
<dbReference type="SUPFAM" id="SSF52172">
    <property type="entry name" value="CheY-like"/>
    <property type="match status" value="1"/>
</dbReference>
<feature type="coiled-coil region" evidence="4">
    <location>
        <begin position="413"/>
        <end position="440"/>
    </location>
</feature>
<keyword evidence="4" id="KW-0175">Coiled coil</keyword>
<name>A0ABW4QDI2_9BACL</name>
<keyword evidence="7" id="KW-1185">Reference proteome</keyword>
<dbReference type="PROSITE" id="PS01124">
    <property type="entry name" value="HTH_ARAC_FAMILY_2"/>
    <property type="match status" value="1"/>
</dbReference>
<protein>
    <submittedName>
        <fullName evidence="6">Helix-turn-helix transcriptional regulator</fullName>
    </submittedName>
</protein>
<dbReference type="InterPro" id="IPR018060">
    <property type="entry name" value="HTH_AraC"/>
</dbReference>
<gene>
    <name evidence="6" type="ORF">ACFSDB_01805</name>
</gene>
<evidence type="ECO:0000259" key="5">
    <source>
        <dbReference type="PROSITE" id="PS01124"/>
    </source>
</evidence>
<evidence type="ECO:0000313" key="6">
    <source>
        <dbReference type="EMBL" id="MFD1861639.1"/>
    </source>
</evidence>
<proteinExistence type="predicted"/>